<dbReference type="Proteomes" id="UP000195950">
    <property type="component" value="Unassembled WGS sequence"/>
</dbReference>
<dbReference type="Gene3D" id="3.40.50.20">
    <property type="match status" value="1"/>
</dbReference>
<dbReference type="AlphaFoldDB" id="A0A1Y4I6B9"/>
<reference evidence="7" key="1">
    <citation type="submission" date="2017-04" db="EMBL/GenBank/DDBJ databases">
        <title>Function of individual gut microbiota members based on whole genome sequencing of pure cultures obtained from chicken caecum.</title>
        <authorList>
            <person name="Medvecky M."/>
            <person name="Cejkova D."/>
            <person name="Polansky O."/>
            <person name="Karasova D."/>
            <person name="Kubasova T."/>
            <person name="Cizek A."/>
            <person name="Rychlik I."/>
        </authorList>
    </citation>
    <scope>NUCLEOTIDE SEQUENCE [LARGE SCALE GENOMIC DNA]</scope>
    <source>
        <strain evidence="7">An199</strain>
    </source>
</reference>
<dbReference type="GO" id="GO:0046872">
    <property type="term" value="F:metal ion binding"/>
    <property type="evidence" value="ECO:0007669"/>
    <property type="project" value="InterPro"/>
</dbReference>
<dbReference type="Gene3D" id="3.30.470.20">
    <property type="entry name" value="ATP-grasp fold, B domain"/>
    <property type="match status" value="1"/>
</dbReference>
<evidence type="ECO:0000313" key="6">
    <source>
        <dbReference type="EMBL" id="OUP15868.1"/>
    </source>
</evidence>
<evidence type="ECO:0000313" key="7">
    <source>
        <dbReference type="Proteomes" id="UP000195950"/>
    </source>
</evidence>
<dbReference type="PROSITE" id="PS50975">
    <property type="entry name" value="ATP_GRASP"/>
    <property type="match status" value="1"/>
</dbReference>
<proteinExistence type="predicted"/>
<dbReference type="Gene3D" id="3.30.1490.20">
    <property type="entry name" value="ATP-grasp fold, A domain"/>
    <property type="match status" value="1"/>
</dbReference>
<name>A0A1Y4I6B9_PARDI</name>
<dbReference type="Pfam" id="PF02786">
    <property type="entry name" value="CPSase_L_D2"/>
    <property type="match status" value="1"/>
</dbReference>
<comment type="caution">
    <text evidence="6">The sequence shown here is derived from an EMBL/GenBank/DDBJ whole genome shotgun (WGS) entry which is preliminary data.</text>
</comment>
<evidence type="ECO:0000256" key="3">
    <source>
        <dbReference type="ARBA" id="ARBA00022840"/>
    </source>
</evidence>
<organism evidence="6 7">
    <name type="scientific">Parabacteroides distasonis</name>
    <dbReference type="NCBI Taxonomy" id="823"/>
    <lineage>
        <taxon>Bacteria</taxon>
        <taxon>Pseudomonadati</taxon>
        <taxon>Bacteroidota</taxon>
        <taxon>Bacteroidia</taxon>
        <taxon>Bacteroidales</taxon>
        <taxon>Tannerellaceae</taxon>
        <taxon>Parabacteroides</taxon>
    </lineage>
</organism>
<dbReference type="GO" id="GO:0016874">
    <property type="term" value="F:ligase activity"/>
    <property type="evidence" value="ECO:0007669"/>
    <property type="project" value="UniProtKB-KW"/>
</dbReference>
<keyword evidence="3 4" id="KW-0067">ATP-binding</keyword>
<evidence type="ECO:0000259" key="5">
    <source>
        <dbReference type="PROSITE" id="PS50975"/>
    </source>
</evidence>
<accession>A0A1Y4I6B9</accession>
<keyword evidence="1" id="KW-0436">Ligase</keyword>
<gene>
    <name evidence="6" type="ORF">B5F32_16810</name>
</gene>
<dbReference type="EMBL" id="NFJX01000018">
    <property type="protein sequence ID" value="OUP15868.1"/>
    <property type="molecule type" value="Genomic_DNA"/>
</dbReference>
<dbReference type="GO" id="GO:0005524">
    <property type="term" value="F:ATP binding"/>
    <property type="evidence" value="ECO:0007669"/>
    <property type="project" value="UniProtKB-UniRule"/>
</dbReference>
<dbReference type="PANTHER" id="PTHR43585:SF2">
    <property type="entry name" value="ATP-GRASP ENZYME FSQD"/>
    <property type="match status" value="1"/>
</dbReference>
<dbReference type="InterPro" id="IPR013815">
    <property type="entry name" value="ATP_grasp_subdomain_1"/>
</dbReference>
<protein>
    <recommendedName>
        <fullName evidence="5">ATP-grasp domain-containing protein</fullName>
    </recommendedName>
</protein>
<dbReference type="InterPro" id="IPR011761">
    <property type="entry name" value="ATP-grasp"/>
</dbReference>
<dbReference type="InterPro" id="IPR005479">
    <property type="entry name" value="CPAse_ATP-bd"/>
</dbReference>
<dbReference type="InterPro" id="IPR052032">
    <property type="entry name" value="ATP-dep_AA_Ligase"/>
</dbReference>
<sequence>MELKGKRLLYIGGGASITDIAFYTKSHGIKLLVAGKSIPQDIQALTDEQYIIDVCDRECLKKIVLEHAVDGILVIGNEDIITSVVDVAENIGLDFYVNRNQWVELQDKKNFKRNCIKYGIPIVETYELSNDSDSVQIPRSAYPIILKPADSCGSKGISICNSEKELKQSIQKAKLYSRTNRFLCEKYMDCPEITIKYLFDRGNIYVWEINDRFVNREQKNVGAIADCTIYPSKHVKLYFETLHSKMVEMLKNFNIYNGTMFIQAFVDGEIIRPYDPGIRFSGGLSYFITKHVFDVNPLEFMINTSLVGRMYLGDENLIERISVDMNGRFLANYSILAKKGTIAEIEGMDRVAKIPEVFNTIQLLHVGDEVNMIGTLQQVFARFHIEAKSREELNRIINKVYNAIQLKGIDGENMKLCQKISIL</sequence>
<feature type="domain" description="ATP-grasp" evidence="5">
    <location>
        <begin position="112"/>
        <end position="306"/>
    </location>
</feature>
<dbReference type="RefSeq" id="WP_087346126.1">
    <property type="nucleotide sequence ID" value="NZ_JADPDX010000129.1"/>
</dbReference>
<dbReference type="PANTHER" id="PTHR43585">
    <property type="entry name" value="FUMIPYRROLE BIOSYNTHESIS PROTEIN C"/>
    <property type="match status" value="1"/>
</dbReference>
<keyword evidence="2 4" id="KW-0547">Nucleotide-binding</keyword>
<dbReference type="SUPFAM" id="SSF56059">
    <property type="entry name" value="Glutathione synthetase ATP-binding domain-like"/>
    <property type="match status" value="1"/>
</dbReference>
<evidence type="ECO:0000256" key="1">
    <source>
        <dbReference type="ARBA" id="ARBA00022598"/>
    </source>
</evidence>
<evidence type="ECO:0000256" key="2">
    <source>
        <dbReference type="ARBA" id="ARBA00022741"/>
    </source>
</evidence>
<evidence type="ECO:0000256" key="4">
    <source>
        <dbReference type="PROSITE-ProRule" id="PRU00409"/>
    </source>
</evidence>